<dbReference type="SUPFAM" id="SSF53474">
    <property type="entry name" value="alpha/beta-Hydrolases"/>
    <property type="match status" value="1"/>
</dbReference>
<dbReference type="PANTHER" id="PTHR12277:SF81">
    <property type="entry name" value="PROTEIN ABHD13"/>
    <property type="match status" value="1"/>
</dbReference>
<dbReference type="Pfam" id="PF01738">
    <property type="entry name" value="DLH"/>
    <property type="match status" value="1"/>
</dbReference>
<reference evidence="4" key="2">
    <citation type="journal article" date="2022" name="Nat. Commun.">
        <title>Sourcing thermotolerant poly(ethylene terephthalate) hydrolase scaffolds from natural diversity.</title>
        <authorList>
            <person name="Erickson E."/>
            <person name="Gado J.E."/>
            <person name="Avilan L."/>
            <person name="Bratti F."/>
            <person name="Brizendine R.K."/>
            <person name="Cox P.A."/>
            <person name="Gill R."/>
            <person name="Graham R."/>
            <person name="Kim D.J."/>
            <person name="Konig G."/>
            <person name="Michener W.E."/>
            <person name="Poudel S."/>
            <person name="Ramirez K.J."/>
            <person name="Shakespeare T.J."/>
            <person name="Zahn M."/>
            <person name="Boyd E.S."/>
            <person name="Payne C.M."/>
            <person name="DuBois J.L."/>
            <person name="Pickford A.R."/>
            <person name="Beckham G.T."/>
            <person name="McGeehan J.E."/>
        </authorList>
    </citation>
    <scope>X-RAY CRYSTALLOGRAPHY (1.89 ANGSTROMS)</scope>
</reference>
<gene>
    <name evidence="2" type="ORF">JGI24_00892</name>
</gene>
<dbReference type="InterPro" id="IPR002925">
    <property type="entry name" value="Dienelactn_hydro"/>
</dbReference>
<dbReference type="ESTHER" id="9bact-a0a656d8b6">
    <property type="family name" value="AlphaBeta_hydrolase"/>
</dbReference>
<dbReference type="PDB" id="7QJN">
    <property type="method" value="X-ray"/>
    <property type="resolution" value="1.89 A"/>
    <property type="chains" value="A=1-283"/>
</dbReference>
<accession>A0A656D8B6</accession>
<name>A0A656D8B6_KRYT1</name>
<evidence type="ECO:0000259" key="1">
    <source>
        <dbReference type="Pfam" id="PF01738"/>
    </source>
</evidence>
<feature type="domain" description="Dienelactone hydrolase" evidence="1">
    <location>
        <begin position="30"/>
        <end position="276"/>
    </location>
</feature>
<organism evidence="2 3">
    <name type="scientific">Kryptobacter tengchongensis</name>
    <dbReference type="NCBI Taxonomy" id="1643429"/>
    <lineage>
        <taxon>Bacteria</taxon>
        <taxon>Pseudomonadati</taxon>
        <taxon>Candidatus Kryptoniota</taxon>
        <taxon>Candidatus Kryptobacter</taxon>
    </lineage>
</organism>
<dbReference type="PANTHER" id="PTHR12277">
    <property type="entry name" value="ALPHA/BETA HYDROLASE DOMAIN-CONTAINING PROTEIN"/>
    <property type="match status" value="1"/>
</dbReference>
<dbReference type="AlphaFoldDB" id="A0A656D8B6"/>
<dbReference type="GO" id="GO:0016787">
    <property type="term" value="F:hydrolase activity"/>
    <property type="evidence" value="ECO:0007669"/>
    <property type="project" value="UniProtKB-KW"/>
</dbReference>
<dbReference type="InterPro" id="IPR029058">
    <property type="entry name" value="AB_hydrolase_fold"/>
</dbReference>
<evidence type="ECO:0000313" key="3">
    <source>
        <dbReference type="Proteomes" id="UP000243065"/>
    </source>
</evidence>
<dbReference type="EMBL" id="CZVU01000033">
    <property type="protein sequence ID" value="CUT01145.1"/>
    <property type="molecule type" value="Genomic_DNA"/>
</dbReference>
<keyword evidence="2" id="KW-0378">Hydrolase</keyword>
<evidence type="ECO:0000313" key="2">
    <source>
        <dbReference type="EMBL" id="CUT01145.1"/>
    </source>
</evidence>
<sequence>MKVKSKPLTLYNVSGDRITADVHFVESFLPAPVVIYSHGFLGFKDWGFIPYVAERFAENGFVFVRFNFSHNGIGENPNKITEFDKLAKNTISKQIEDLTAVIEYVFSDEFGVLNDGQLFLLGHSGGGGISIIKAVEDERVRALALWASISTFRRYSKHQIEELEKNGYIFVRVPDSVIQVKIEKIVYDDFVENSERYDIIKAISKLKIPILIVHGTADAIVPLAEAEKLRNSNPEYTKLVLISGANHLFNVKHPMEHSTDQLDKAIDETVLFFKKIIENKKAD</sequence>
<dbReference type="Gene3D" id="3.40.50.1820">
    <property type="entry name" value="alpha/beta hydrolase"/>
    <property type="match status" value="1"/>
</dbReference>
<protein>
    <submittedName>
        <fullName evidence="2">Dienelactone hydrolase</fullName>
    </submittedName>
</protein>
<evidence type="ECO:0007829" key="4">
    <source>
        <dbReference type="PDB" id="7QJN"/>
    </source>
</evidence>
<dbReference type="OrthoDB" id="9808543at2"/>
<proteinExistence type="evidence at protein level"/>
<reference evidence="2 3" key="1">
    <citation type="submission" date="2015-11" db="EMBL/GenBank/DDBJ databases">
        <authorList>
            <person name="Varghese N."/>
        </authorList>
    </citation>
    <scope>NUCLEOTIDE SEQUENCE [LARGE SCALE GENOMIC DNA]</scope>
    <source>
        <strain evidence="2 3">JGI-24</strain>
    </source>
</reference>
<keyword evidence="4" id="KW-0002">3D-structure</keyword>
<keyword evidence="3" id="KW-1185">Reference proteome</keyword>
<dbReference type="RefSeq" id="WP_072150316.1">
    <property type="nucleotide sequence ID" value="NZ_CZVU01000033.1"/>
</dbReference>
<dbReference type="SMR" id="A0A656D8B6"/>
<dbReference type="Proteomes" id="UP000243065">
    <property type="component" value="Unassembled WGS sequence"/>
</dbReference>